<evidence type="ECO:0000313" key="2">
    <source>
        <dbReference type="EMBL" id="KAG6934999.1"/>
    </source>
</evidence>
<dbReference type="PANTHER" id="PTHR19303">
    <property type="entry name" value="TRANSPOSON"/>
    <property type="match status" value="1"/>
</dbReference>
<accession>A0A8T1T1J9</accession>
<protein>
    <submittedName>
        <fullName evidence="2">Tigger transposable element derived 1</fullName>
    </submittedName>
</protein>
<dbReference type="PANTHER" id="PTHR19303:SF26">
    <property type="entry name" value="TIGGER TRANSPOSABLE ELEMENT-DERIVED PROTEIN 1"/>
    <property type="match status" value="1"/>
</dbReference>
<dbReference type="Pfam" id="PF03184">
    <property type="entry name" value="DDE_1"/>
    <property type="match status" value="1"/>
</dbReference>
<name>A0A8T1T1J9_CHESE</name>
<sequence>MSFKARANLHNIRVSGEAASADEAAARVFPDTLAKIIEEGGYCAHQVFNVDEIGLFWKRMPSRTYIAKAEKSMPGFKAAKDKITLLLSSNAEGDFKLKPLLVSWLENPRVFKGYSKAFPPVIWKSNPQAWVNKNIFEDWFNHYLCQVSGAIASTTIFHLKHC</sequence>
<dbReference type="GO" id="GO:0003677">
    <property type="term" value="F:DNA binding"/>
    <property type="evidence" value="ECO:0007669"/>
    <property type="project" value="TreeGrafter"/>
</dbReference>
<gene>
    <name evidence="2" type="ORF">G0U57_015741</name>
</gene>
<comment type="caution">
    <text evidence="2">The sequence shown here is derived from an EMBL/GenBank/DDBJ whole genome shotgun (WGS) entry which is preliminary data.</text>
</comment>
<evidence type="ECO:0000259" key="1">
    <source>
        <dbReference type="Pfam" id="PF03184"/>
    </source>
</evidence>
<reference evidence="2 3" key="1">
    <citation type="journal article" date="2020" name="G3 (Bethesda)">
        <title>Draft Genome of the Common Snapping Turtle, Chelydra serpentina, a Model for Phenotypic Plasticity in Reptiles.</title>
        <authorList>
            <person name="Das D."/>
            <person name="Singh S.K."/>
            <person name="Bierstedt J."/>
            <person name="Erickson A."/>
            <person name="Galli G.L.J."/>
            <person name="Crossley D.A. 2nd"/>
            <person name="Rhen T."/>
        </authorList>
    </citation>
    <scope>NUCLEOTIDE SEQUENCE [LARGE SCALE GENOMIC DNA]</scope>
    <source>
        <strain evidence="2">KW</strain>
    </source>
</reference>
<dbReference type="GO" id="GO:0005634">
    <property type="term" value="C:nucleus"/>
    <property type="evidence" value="ECO:0007669"/>
    <property type="project" value="TreeGrafter"/>
</dbReference>
<keyword evidence="3" id="KW-1185">Reference proteome</keyword>
<evidence type="ECO:0000313" key="3">
    <source>
        <dbReference type="Proteomes" id="UP000765507"/>
    </source>
</evidence>
<dbReference type="InterPro" id="IPR004875">
    <property type="entry name" value="DDE_SF_endonuclease_dom"/>
</dbReference>
<feature type="domain" description="DDE-1" evidence="1">
    <location>
        <begin position="80"/>
        <end position="145"/>
    </location>
</feature>
<dbReference type="Proteomes" id="UP000765507">
    <property type="component" value="Unassembled WGS sequence"/>
</dbReference>
<dbReference type="AlphaFoldDB" id="A0A8T1T1J9"/>
<dbReference type="EMBL" id="JAHGAV010000049">
    <property type="protein sequence ID" value="KAG6934999.1"/>
    <property type="molecule type" value="Genomic_DNA"/>
</dbReference>
<dbReference type="InterPro" id="IPR050863">
    <property type="entry name" value="CenT-Element_Derived"/>
</dbReference>
<proteinExistence type="predicted"/>
<organism evidence="2 3">
    <name type="scientific">Chelydra serpentina</name>
    <name type="common">Snapping turtle</name>
    <name type="synonym">Testudo serpentina</name>
    <dbReference type="NCBI Taxonomy" id="8475"/>
    <lineage>
        <taxon>Eukaryota</taxon>
        <taxon>Metazoa</taxon>
        <taxon>Chordata</taxon>
        <taxon>Craniata</taxon>
        <taxon>Vertebrata</taxon>
        <taxon>Euteleostomi</taxon>
        <taxon>Archelosauria</taxon>
        <taxon>Testudinata</taxon>
        <taxon>Testudines</taxon>
        <taxon>Cryptodira</taxon>
        <taxon>Durocryptodira</taxon>
        <taxon>Americhelydia</taxon>
        <taxon>Chelydroidea</taxon>
        <taxon>Chelydridae</taxon>
        <taxon>Chelydra</taxon>
    </lineage>
</organism>
<dbReference type="OrthoDB" id="125347at2759"/>